<name>K8EAQ3_9CHLO</name>
<sequence>MPSSSPPKTEEEENDEYEERVNSSVFFLGQSYARVRVDGKGCDEDDDDDFWGKIVKEEGRLLAVSVECTPYTAPPPHREGSCLYYVRIESSYGHGRWCRPMPNVLWVEMTFSVEDVLRHIEEIGLSGVDEEDVREMIREGLRKKERKVNVVVERRGGVSLQGLSNDQALDALHGKINMYCEIECVMKGHSFTLTLPPTPTNWNYSDIALVNENIENGGGSVGMSMFAYRAMKELEELREAVRNTSNNEDARKKEEISQKYSKELPPPEAKTKSPVKRKAMGGGFGGNVKKKK</sequence>
<accession>K8EAQ3</accession>
<feature type="compositionally biased region" description="Basic and acidic residues" evidence="1">
    <location>
        <begin position="248"/>
        <end position="262"/>
    </location>
</feature>
<dbReference type="EMBL" id="FO082277">
    <property type="protein sequence ID" value="CCO14851.1"/>
    <property type="molecule type" value="Genomic_DNA"/>
</dbReference>
<organism evidence="2 3">
    <name type="scientific">Bathycoccus prasinos</name>
    <dbReference type="NCBI Taxonomy" id="41875"/>
    <lineage>
        <taxon>Eukaryota</taxon>
        <taxon>Viridiplantae</taxon>
        <taxon>Chlorophyta</taxon>
        <taxon>Mamiellophyceae</taxon>
        <taxon>Mamiellales</taxon>
        <taxon>Bathycoccaceae</taxon>
        <taxon>Bathycoccus</taxon>
    </lineage>
</organism>
<dbReference type="Proteomes" id="UP000198341">
    <property type="component" value="Chromosome 2"/>
</dbReference>
<gene>
    <name evidence="2" type="ORF">Bathy02g02600</name>
</gene>
<dbReference type="KEGG" id="bpg:Bathy02g02600"/>
<evidence type="ECO:0000313" key="3">
    <source>
        <dbReference type="Proteomes" id="UP000198341"/>
    </source>
</evidence>
<dbReference type="RefSeq" id="XP_007514611.1">
    <property type="nucleotide sequence ID" value="XM_007514549.1"/>
</dbReference>
<reference evidence="2 3" key="1">
    <citation type="submission" date="2011-10" db="EMBL/GenBank/DDBJ databases">
        <authorList>
            <person name="Genoscope - CEA"/>
        </authorList>
    </citation>
    <scope>NUCLEOTIDE SEQUENCE [LARGE SCALE GENOMIC DNA]</scope>
    <source>
        <strain evidence="2 3">RCC 1105</strain>
    </source>
</reference>
<feature type="region of interest" description="Disordered" evidence="1">
    <location>
        <begin position="241"/>
        <end position="292"/>
    </location>
</feature>
<keyword evidence="3" id="KW-1185">Reference proteome</keyword>
<dbReference type="AlphaFoldDB" id="K8EAQ3"/>
<dbReference type="GeneID" id="19017373"/>
<protein>
    <submittedName>
        <fullName evidence="2">Uncharacterized protein</fullName>
    </submittedName>
</protein>
<evidence type="ECO:0000256" key="1">
    <source>
        <dbReference type="SAM" id="MobiDB-lite"/>
    </source>
</evidence>
<evidence type="ECO:0000313" key="2">
    <source>
        <dbReference type="EMBL" id="CCO14851.1"/>
    </source>
</evidence>
<proteinExistence type="predicted"/>
<feature type="region of interest" description="Disordered" evidence="1">
    <location>
        <begin position="1"/>
        <end position="21"/>
    </location>
</feature>